<evidence type="ECO:0000313" key="2">
    <source>
        <dbReference type="Proteomes" id="UP000193642"/>
    </source>
</evidence>
<protein>
    <submittedName>
        <fullName evidence="1">Uncharacterized protein</fullName>
    </submittedName>
</protein>
<sequence length="175" mass="19173">MHSNEGNPESRIPADVDAFLRDTAVLFDNTPLNASTIIHSDLNQSRVVDAMVHLETAFNAFQSTVVELHHSQPNIVRAIAESSGSALKSRQYTQHSSTGDSSHTIGTSTHRTGRFFCAATTATTITSSGVRPPSARELVLLERLAVIKAHRNRKRLQESHAAMMARMRVLLDLGM</sequence>
<keyword evidence="2" id="KW-1185">Reference proteome</keyword>
<dbReference type="EMBL" id="MCGO01000041">
    <property type="protein sequence ID" value="ORY39106.1"/>
    <property type="molecule type" value="Genomic_DNA"/>
</dbReference>
<gene>
    <name evidence="1" type="ORF">BCR33DRAFT_720351</name>
</gene>
<name>A0A1Y2BWH8_9FUNG</name>
<evidence type="ECO:0000313" key="1">
    <source>
        <dbReference type="EMBL" id="ORY39106.1"/>
    </source>
</evidence>
<proteinExistence type="predicted"/>
<dbReference type="AlphaFoldDB" id="A0A1Y2BWH8"/>
<accession>A0A1Y2BWH8</accession>
<comment type="caution">
    <text evidence="1">The sequence shown here is derived from an EMBL/GenBank/DDBJ whole genome shotgun (WGS) entry which is preliminary data.</text>
</comment>
<dbReference type="Proteomes" id="UP000193642">
    <property type="component" value="Unassembled WGS sequence"/>
</dbReference>
<reference evidence="1 2" key="1">
    <citation type="submission" date="2016-07" db="EMBL/GenBank/DDBJ databases">
        <title>Pervasive Adenine N6-methylation of Active Genes in Fungi.</title>
        <authorList>
            <consortium name="DOE Joint Genome Institute"/>
            <person name="Mondo S.J."/>
            <person name="Dannebaum R.O."/>
            <person name="Kuo R.C."/>
            <person name="Labutti K."/>
            <person name="Haridas S."/>
            <person name="Kuo A."/>
            <person name="Salamov A."/>
            <person name="Ahrendt S.R."/>
            <person name="Lipzen A."/>
            <person name="Sullivan W."/>
            <person name="Andreopoulos W.B."/>
            <person name="Clum A."/>
            <person name="Lindquist E."/>
            <person name="Daum C."/>
            <person name="Ramamoorthy G.K."/>
            <person name="Gryganskyi A."/>
            <person name="Culley D."/>
            <person name="Magnuson J.K."/>
            <person name="James T.Y."/>
            <person name="O'Malley M.A."/>
            <person name="Stajich J.E."/>
            <person name="Spatafora J.W."/>
            <person name="Visel A."/>
            <person name="Grigoriev I.V."/>
        </authorList>
    </citation>
    <scope>NUCLEOTIDE SEQUENCE [LARGE SCALE GENOMIC DNA]</scope>
    <source>
        <strain evidence="1 2">JEL800</strain>
    </source>
</reference>
<organism evidence="1 2">
    <name type="scientific">Rhizoclosmatium globosum</name>
    <dbReference type="NCBI Taxonomy" id="329046"/>
    <lineage>
        <taxon>Eukaryota</taxon>
        <taxon>Fungi</taxon>
        <taxon>Fungi incertae sedis</taxon>
        <taxon>Chytridiomycota</taxon>
        <taxon>Chytridiomycota incertae sedis</taxon>
        <taxon>Chytridiomycetes</taxon>
        <taxon>Chytridiales</taxon>
        <taxon>Chytriomycetaceae</taxon>
        <taxon>Rhizoclosmatium</taxon>
    </lineage>
</organism>